<sequence>MFIVRIIPLQKGGHLGELTYFSRTPYEPGTFLQVPVRNRMISAMVIETSPAPALKSALRNMTFSLKKLPEQEHAPQLSPATIITAESVAAHYGITVGEALFALLPSGIRDGERPLPFTPNAKIIRADGSTALPEADIRVLQATQSERTRIYRTLVRESFARGGSVMILAPTSVEVTELEKALSGGIEDRTISIHANLTPKGLRTVDAKLQEFATPKLIITYPGYALVERHDVVMTIIEHERSAHYVARTYPHIDVRNVLRIHAEQTGRTLIYGDLFPRVETEHLRRIETYQTLDETPKRLALPGKLVAVAKPHRSSNAEPFELFSKRVLDTIEKTLHDGGRVFLFAARRGLAPVVTCVDCGYVFRSPQSGAPYSLVRTKRSDGEEIRLFIDGVSGERIPAADHCAHCGSWRIRERGIGIQSVYDELIKHVKHPVILFDHTTANTAKRARYLGDRFRNSPSTLLLGTSMALPYIGNDVTLSVIVNTDALRATPTWRAQEDMLATILTLREKTHGTVFAQTQHAAKNTIASAEKKDEEPDDILDIARLGATERFYEEEIAARKSFGYPPFARFILLSYRGTPEEIAMHETIIKDRLGTRKPFFYNGQFDGGTTLRHALLRLKPESIDTKLPLIIQSLPREITVTIDPERII</sequence>
<dbReference type="InterPro" id="IPR027417">
    <property type="entry name" value="P-loop_NTPase"/>
</dbReference>
<organism evidence="4 5">
    <name type="scientific">Candidatus Kaiserbacteria bacterium RIFCSPHIGHO2_02_FULL_49_34</name>
    <dbReference type="NCBI Taxonomy" id="1798491"/>
    <lineage>
        <taxon>Bacteria</taxon>
        <taxon>Candidatus Kaiseribacteriota</taxon>
    </lineage>
</organism>
<dbReference type="GO" id="GO:0006310">
    <property type="term" value="P:DNA recombination"/>
    <property type="evidence" value="ECO:0007669"/>
    <property type="project" value="TreeGrafter"/>
</dbReference>
<keyword evidence="2" id="KW-0067">ATP-binding</keyword>
<dbReference type="GO" id="GO:0006302">
    <property type="term" value="P:double-strand break repair"/>
    <property type="evidence" value="ECO:0007669"/>
    <property type="project" value="TreeGrafter"/>
</dbReference>
<reference evidence="4 5" key="1">
    <citation type="journal article" date="2016" name="Nat. Commun.">
        <title>Thousands of microbial genomes shed light on interconnected biogeochemical processes in an aquifer system.</title>
        <authorList>
            <person name="Anantharaman K."/>
            <person name="Brown C.T."/>
            <person name="Hug L.A."/>
            <person name="Sharon I."/>
            <person name="Castelle C.J."/>
            <person name="Probst A.J."/>
            <person name="Thomas B.C."/>
            <person name="Singh A."/>
            <person name="Wilkins M.J."/>
            <person name="Karaoz U."/>
            <person name="Brodie E.L."/>
            <person name="Williams K.H."/>
            <person name="Hubbard S.S."/>
            <person name="Banfield J.F."/>
        </authorList>
    </citation>
    <scope>NUCLEOTIDE SEQUENCE [LARGE SCALE GENOMIC DNA]</scope>
</reference>
<dbReference type="Gene3D" id="3.40.1440.60">
    <property type="entry name" value="PriA, 3(prime) DNA-binding domain"/>
    <property type="match status" value="1"/>
</dbReference>
<dbReference type="PANTHER" id="PTHR30580:SF0">
    <property type="entry name" value="PRIMOSOMAL PROTEIN N"/>
    <property type="match status" value="1"/>
</dbReference>
<dbReference type="PANTHER" id="PTHR30580">
    <property type="entry name" value="PRIMOSOMAL PROTEIN N"/>
    <property type="match status" value="1"/>
</dbReference>
<proteinExistence type="predicted"/>
<dbReference type="GO" id="GO:0003677">
    <property type="term" value="F:DNA binding"/>
    <property type="evidence" value="ECO:0007669"/>
    <property type="project" value="UniProtKB-KW"/>
</dbReference>
<dbReference type="GO" id="GO:0043138">
    <property type="term" value="F:3'-5' DNA helicase activity"/>
    <property type="evidence" value="ECO:0007669"/>
    <property type="project" value="TreeGrafter"/>
</dbReference>
<accession>A0A1F6DJN2</accession>
<dbReference type="Gene3D" id="3.40.50.300">
    <property type="entry name" value="P-loop containing nucleotide triphosphate hydrolases"/>
    <property type="match status" value="1"/>
</dbReference>
<dbReference type="InterPro" id="IPR042115">
    <property type="entry name" value="PriA_3primeBD_sf"/>
</dbReference>
<dbReference type="Proteomes" id="UP000176511">
    <property type="component" value="Unassembled WGS sequence"/>
</dbReference>
<dbReference type="GO" id="GO:0006270">
    <property type="term" value="P:DNA replication initiation"/>
    <property type="evidence" value="ECO:0007669"/>
    <property type="project" value="TreeGrafter"/>
</dbReference>
<evidence type="ECO:0000313" key="5">
    <source>
        <dbReference type="Proteomes" id="UP000176511"/>
    </source>
</evidence>
<protein>
    <recommendedName>
        <fullName evidence="6">Primosomal protein N' 3' DNA-binding domain-containing protein</fullName>
    </recommendedName>
</protein>
<dbReference type="STRING" id="1798491.A3C87_04095"/>
<gene>
    <name evidence="4" type="ORF">A3C87_04095</name>
</gene>
<dbReference type="EMBL" id="MFLE01000016">
    <property type="protein sequence ID" value="OGG61634.1"/>
    <property type="molecule type" value="Genomic_DNA"/>
</dbReference>
<dbReference type="GO" id="GO:0005524">
    <property type="term" value="F:ATP binding"/>
    <property type="evidence" value="ECO:0007669"/>
    <property type="project" value="UniProtKB-KW"/>
</dbReference>
<evidence type="ECO:0000256" key="2">
    <source>
        <dbReference type="ARBA" id="ARBA00022840"/>
    </source>
</evidence>
<keyword evidence="3" id="KW-0238">DNA-binding</keyword>
<evidence type="ECO:0000313" key="4">
    <source>
        <dbReference type="EMBL" id="OGG61634.1"/>
    </source>
</evidence>
<comment type="caution">
    <text evidence="4">The sequence shown here is derived from an EMBL/GenBank/DDBJ whole genome shotgun (WGS) entry which is preliminary data.</text>
</comment>
<evidence type="ECO:0000256" key="1">
    <source>
        <dbReference type="ARBA" id="ARBA00022741"/>
    </source>
</evidence>
<evidence type="ECO:0000256" key="3">
    <source>
        <dbReference type="ARBA" id="ARBA00023125"/>
    </source>
</evidence>
<keyword evidence="1" id="KW-0547">Nucleotide-binding</keyword>
<name>A0A1F6DJN2_9BACT</name>
<evidence type="ECO:0008006" key="6">
    <source>
        <dbReference type="Google" id="ProtNLM"/>
    </source>
</evidence>
<dbReference type="AlphaFoldDB" id="A0A1F6DJN2"/>